<evidence type="ECO:0000256" key="11">
    <source>
        <dbReference type="SAM" id="Phobius"/>
    </source>
</evidence>
<dbReference type="EMBL" id="FQZB01000023">
    <property type="protein sequence ID" value="SHK68242.1"/>
    <property type="molecule type" value="Genomic_DNA"/>
</dbReference>
<keyword evidence="15" id="KW-1185">Reference proteome</keyword>
<dbReference type="InterPro" id="IPR004089">
    <property type="entry name" value="MCPsignal_dom"/>
</dbReference>
<comment type="similarity">
    <text evidence="8">Belongs to the methyl-accepting chemotaxis (MCP) protein family.</text>
</comment>
<keyword evidence="6 11" id="KW-0472">Membrane</keyword>
<dbReference type="CDD" id="cd06225">
    <property type="entry name" value="HAMP"/>
    <property type="match status" value="1"/>
</dbReference>
<comment type="subcellular location">
    <subcellularLocation>
        <location evidence="1">Cell membrane</location>
        <topology evidence="1">Multi-pass membrane protein</topology>
    </subcellularLocation>
</comment>
<evidence type="ECO:0000256" key="4">
    <source>
        <dbReference type="ARBA" id="ARBA00022692"/>
    </source>
</evidence>
<keyword evidence="5 11" id="KW-1133">Transmembrane helix</keyword>
<accession>A0A1M6UG93</accession>
<dbReference type="PROSITE" id="PS50885">
    <property type="entry name" value="HAMP"/>
    <property type="match status" value="1"/>
</dbReference>
<protein>
    <submittedName>
        <fullName evidence="14">Methyl-accepting chemotaxis sensory transducer with Cache sensor</fullName>
    </submittedName>
</protein>
<evidence type="ECO:0000256" key="5">
    <source>
        <dbReference type="ARBA" id="ARBA00022989"/>
    </source>
</evidence>
<dbReference type="STRING" id="1121302.SAMN02745163_04264"/>
<reference evidence="14 15" key="1">
    <citation type="submission" date="2016-11" db="EMBL/GenBank/DDBJ databases">
        <authorList>
            <person name="Jaros S."/>
            <person name="Januszkiewicz K."/>
            <person name="Wedrychowicz H."/>
        </authorList>
    </citation>
    <scope>NUCLEOTIDE SEQUENCE [LARGE SCALE GENOMIC DNA]</scope>
    <source>
        <strain evidence="14 15">DSM 21758</strain>
    </source>
</reference>
<dbReference type="CDD" id="cd12912">
    <property type="entry name" value="PDC2_MCP_like"/>
    <property type="match status" value="1"/>
</dbReference>
<evidence type="ECO:0000256" key="2">
    <source>
        <dbReference type="ARBA" id="ARBA00022475"/>
    </source>
</evidence>
<dbReference type="InterPro" id="IPR029151">
    <property type="entry name" value="Sensor-like_sf"/>
</dbReference>
<evidence type="ECO:0000313" key="15">
    <source>
        <dbReference type="Proteomes" id="UP000184310"/>
    </source>
</evidence>
<gene>
    <name evidence="14" type="ORF">SAMN02745163_04264</name>
</gene>
<evidence type="ECO:0000313" key="14">
    <source>
        <dbReference type="EMBL" id="SHK68242.1"/>
    </source>
</evidence>
<dbReference type="SMART" id="SM00304">
    <property type="entry name" value="HAMP"/>
    <property type="match status" value="1"/>
</dbReference>
<name>A0A1M6UG93_9CLOT</name>
<feature type="transmembrane region" description="Helical" evidence="11">
    <location>
        <begin position="21"/>
        <end position="43"/>
    </location>
</feature>
<dbReference type="InterPro" id="IPR003660">
    <property type="entry name" value="HAMP_dom"/>
</dbReference>
<keyword evidence="4 11" id="KW-0812">Transmembrane</keyword>
<dbReference type="Pfam" id="PF00015">
    <property type="entry name" value="MCPsignal"/>
    <property type="match status" value="1"/>
</dbReference>
<dbReference type="GO" id="GO:0006935">
    <property type="term" value="P:chemotaxis"/>
    <property type="evidence" value="ECO:0007669"/>
    <property type="project" value="UniProtKB-KW"/>
</dbReference>
<organism evidence="14 15">
    <name type="scientific">Clostridium cavendishii DSM 21758</name>
    <dbReference type="NCBI Taxonomy" id="1121302"/>
    <lineage>
        <taxon>Bacteria</taxon>
        <taxon>Bacillati</taxon>
        <taxon>Bacillota</taxon>
        <taxon>Clostridia</taxon>
        <taxon>Eubacteriales</taxon>
        <taxon>Clostridiaceae</taxon>
        <taxon>Clostridium</taxon>
    </lineage>
</organism>
<dbReference type="Pfam" id="PF00672">
    <property type="entry name" value="HAMP"/>
    <property type="match status" value="1"/>
</dbReference>
<feature type="domain" description="HAMP" evidence="13">
    <location>
        <begin position="319"/>
        <end position="371"/>
    </location>
</feature>
<evidence type="ECO:0000256" key="9">
    <source>
        <dbReference type="PROSITE-ProRule" id="PRU00284"/>
    </source>
</evidence>
<feature type="region of interest" description="Disordered" evidence="10">
    <location>
        <begin position="381"/>
        <end position="400"/>
    </location>
</feature>
<proteinExistence type="inferred from homology"/>
<keyword evidence="3" id="KW-0145">Chemotaxis</keyword>
<feature type="domain" description="Methyl-accepting transducer" evidence="12">
    <location>
        <begin position="390"/>
        <end position="626"/>
    </location>
</feature>
<evidence type="ECO:0000256" key="7">
    <source>
        <dbReference type="ARBA" id="ARBA00023224"/>
    </source>
</evidence>
<dbReference type="Proteomes" id="UP000184310">
    <property type="component" value="Unassembled WGS sequence"/>
</dbReference>
<dbReference type="PANTHER" id="PTHR32089">
    <property type="entry name" value="METHYL-ACCEPTING CHEMOTAXIS PROTEIN MCPB"/>
    <property type="match status" value="1"/>
</dbReference>
<dbReference type="Gene3D" id="3.30.450.20">
    <property type="entry name" value="PAS domain"/>
    <property type="match status" value="1"/>
</dbReference>
<evidence type="ECO:0000256" key="8">
    <source>
        <dbReference type="ARBA" id="ARBA00029447"/>
    </source>
</evidence>
<dbReference type="InterPro" id="IPR033479">
    <property type="entry name" value="dCache_1"/>
</dbReference>
<keyword evidence="7 9" id="KW-0807">Transducer</keyword>
<dbReference type="PROSITE" id="PS50111">
    <property type="entry name" value="CHEMOTAXIS_TRANSDUC_2"/>
    <property type="match status" value="1"/>
</dbReference>
<sequence>MNKKLKRKEDTNKKKSLSTKMFLLFLSIITIVVVILGVFSSIITSKSMQSSIEQQLKQNTNQTSQIVEESIKGVENCVNILSLDKGLALNASGSNKDIEDDNNYLKTIQLQHSGLIETLVVTDSLGKVVVSSGDVTGNIDLSDREYVKKALEGEKNVSNILLSKVTQKPIMAIAYPLKYNDKIVGTVVGTIKFDSICKDVAKVKVGESGYAYMIDKNGLIVYHPKNEKILKENAGETTNVELKALVDKMKSGKTDSGYYTYEGAYKFVSFTPVNNFVVVITANYDEYMAPARAIRINTVIIGVIALIISVALSYLFTTRNIIRPIKHLEDLMIKAGDGDLTGRADIRTRDEIQTLGEYFNGMIEHQTEIIANVRKGSEELTASSEEISASSEEINTSTEEITSSIQEVAANAENQNNSIIETSEVLVQLSSLVQIAQNRACTAKNNSENTMSVAKEGRVKVNRTVAAIKDINKVTTETAEILEVLNELSKKVNGIISTINNISTQTNLLALNAAIEAARAGEHGKGFTVVADEVRKLSEQTNIGSNEISSLVNEMVMEIDKAVKSMSIGKQAVDNGVVIASETDDSFINIISAVEQIVKDINSIADVTRDEVASSDKIVKLIDSVATIAETTVAHSEEVSASTEEQSAAIQNLAASAEETSAMANSLNNLVEKFMIKEV</sequence>
<evidence type="ECO:0000256" key="6">
    <source>
        <dbReference type="ARBA" id="ARBA00023136"/>
    </source>
</evidence>
<dbReference type="SUPFAM" id="SSF103190">
    <property type="entry name" value="Sensory domain-like"/>
    <property type="match status" value="1"/>
</dbReference>
<evidence type="ECO:0000256" key="1">
    <source>
        <dbReference type="ARBA" id="ARBA00004651"/>
    </source>
</evidence>
<dbReference type="OrthoDB" id="243053at2"/>
<dbReference type="SMART" id="SM00283">
    <property type="entry name" value="MA"/>
    <property type="match status" value="1"/>
</dbReference>
<dbReference type="PANTHER" id="PTHR32089:SF112">
    <property type="entry name" value="LYSOZYME-LIKE PROTEIN-RELATED"/>
    <property type="match status" value="1"/>
</dbReference>
<evidence type="ECO:0000259" key="13">
    <source>
        <dbReference type="PROSITE" id="PS50885"/>
    </source>
</evidence>
<dbReference type="AlphaFoldDB" id="A0A1M6UG93"/>
<keyword evidence="2" id="KW-1003">Cell membrane</keyword>
<feature type="transmembrane region" description="Helical" evidence="11">
    <location>
        <begin position="296"/>
        <end position="316"/>
    </location>
</feature>
<evidence type="ECO:0000259" key="12">
    <source>
        <dbReference type="PROSITE" id="PS50111"/>
    </source>
</evidence>
<evidence type="ECO:0000256" key="3">
    <source>
        <dbReference type="ARBA" id="ARBA00022500"/>
    </source>
</evidence>
<dbReference type="GO" id="GO:0007165">
    <property type="term" value="P:signal transduction"/>
    <property type="evidence" value="ECO:0007669"/>
    <property type="project" value="UniProtKB-KW"/>
</dbReference>
<evidence type="ECO:0000256" key="10">
    <source>
        <dbReference type="SAM" id="MobiDB-lite"/>
    </source>
</evidence>
<dbReference type="GO" id="GO:0005886">
    <property type="term" value="C:plasma membrane"/>
    <property type="evidence" value="ECO:0007669"/>
    <property type="project" value="UniProtKB-SubCell"/>
</dbReference>
<dbReference type="Gene3D" id="1.10.287.950">
    <property type="entry name" value="Methyl-accepting chemotaxis protein"/>
    <property type="match status" value="1"/>
</dbReference>
<dbReference type="RefSeq" id="WP_072993143.1">
    <property type="nucleotide sequence ID" value="NZ_FQZB01000023.1"/>
</dbReference>
<dbReference type="SUPFAM" id="SSF58104">
    <property type="entry name" value="Methyl-accepting chemotaxis protein (MCP) signaling domain"/>
    <property type="match status" value="1"/>
</dbReference>
<dbReference type="CDD" id="cd12914">
    <property type="entry name" value="PDC1_DGC_like"/>
    <property type="match status" value="1"/>
</dbReference>
<dbReference type="Pfam" id="PF02743">
    <property type="entry name" value="dCache_1"/>
    <property type="match status" value="1"/>
</dbReference>
<dbReference type="CDD" id="cd11386">
    <property type="entry name" value="MCP_signal"/>
    <property type="match status" value="1"/>
</dbReference>